<dbReference type="InterPro" id="IPR002591">
    <property type="entry name" value="Phosphodiest/P_Trfase"/>
</dbReference>
<dbReference type="CDD" id="cd16018">
    <property type="entry name" value="Enpp"/>
    <property type="match status" value="1"/>
</dbReference>
<dbReference type="Pfam" id="PF01663">
    <property type="entry name" value="Phosphodiest"/>
    <property type="match status" value="1"/>
</dbReference>
<evidence type="ECO:0000313" key="2">
    <source>
        <dbReference type="Proteomes" id="UP000321532"/>
    </source>
</evidence>
<comment type="caution">
    <text evidence="1">The sequence shown here is derived from an EMBL/GenBank/DDBJ whole genome shotgun (WGS) entry which is preliminary data.</text>
</comment>
<accession>A0A512B4T9</accession>
<dbReference type="PANTHER" id="PTHR10151:SF120">
    <property type="entry name" value="BIS(5'-ADENOSYL)-TRIPHOSPHATASE"/>
    <property type="match status" value="1"/>
</dbReference>
<reference evidence="1 2" key="1">
    <citation type="submission" date="2019-07" db="EMBL/GenBank/DDBJ databases">
        <title>Whole genome shotgun sequence of Adhaeribacter aerolatus NBRC 106133.</title>
        <authorList>
            <person name="Hosoyama A."/>
            <person name="Uohara A."/>
            <person name="Ohji S."/>
            <person name="Ichikawa N."/>
        </authorList>
    </citation>
    <scope>NUCLEOTIDE SEQUENCE [LARGE SCALE GENOMIC DNA]</scope>
    <source>
        <strain evidence="1 2">NBRC 106133</strain>
    </source>
</reference>
<dbReference type="SUPFAM" id="SSF53649">
    <property type="entry name" value="Alkaline phosphatase-like"/>
    <property type="match status" value="1"/>
</dbReference>
<dbReference type="AlphaFoldDB" id="A0A512B4T9"/>
<dbReference type="GO" id="GO:0016787">
    <property type="term" value="F:hydrolase activity"/>
    <property type="evidence" value="ECO:0007669"/>
    <property type="project" value="UniProtKB-ARBA"/>
</dbReference>
<sequence>MRKTIVIDVVGLTSRSINDNTPFLKRWAAEAKLANVGHVLPAVTCSVQATYLTGKWPTEHGIVGNGWYFRDECEIKLWRQSNKLVQAPKIWEVAKAQDPTFTCANICWWYAMYSAADYTVTPRPQYLADGRKMPDCYTYPMELRDHLQAKLGTFPLFDYWGPKTNIRSSRYIANAAIEVDKLHNPTLTMVYLPHLDYNPQRYGPDDRSVNKDLQEIDEVLKDLITHFESRGAQVIILSEYGITHVNQPIHINRALRENGYISVREERGTELLDAGTCKAFALADHQVAHVYVNDLSKLEEVRKLVASLPGVEKVIGPEEKAAYGIDHERAGELVAVADKNSWFTYYYWLDDNRAPDFARIVDIHKKPGYDPVEMFTNPDIKFLIPKVGFKVLKKKIGFRMLMDIIPLDATLIKGSHGRKPDNPADAPVILTKNKGLLAANQVEATEVFNIIMAHLQG</sequence>
<gene>
    <name evidence="1" type="ORF">AAE02nite_46250</name>
</gene>
<dbReference type="RefSeq" id="WP_146904141.1">
    <property type="nucleotide sequence ID" value="NZ_BJYS01000047.1"/>
</dbReference>
<keyword evidence="2" id="KW-1185">Reference proteome</keyword>
<proteinExistence type="predicted"/>
<name>A0A512B4T9_9BACT</name>
<protein>
    <submittedName>
        <fullName evidence="1">Alkaline phosphatase family protein</fullName>
    </submittedName>
</protein>
<dbReference type="Proteomes" id="UP000321532">
    <property type="component" value="Unassembled WGS sequence"/>
</dbReference>
<evidence type="ECO:0000313" key="1">
    <source>
        <dbReference type="EMBL" id="GEO06961.1"/>
    </source>
</evidence>
<dbReference type="Gene3D" id="3.40.720.10">
    <property type="entry name" value="Alkaline Phosphatase, subunit A"/>
    <property type="match status" value="1"/>
</dbReference>
<dbReference type="EMBL" id="BJYS01000047">
    <property type="protein sequence ID" value="GEO06961.1"/>
    <property type="molecule type" value="Genomic_DNA"/>
</dbReference>
<organism evidence="1 2">
    <name type="scientific">Adhaeribacter aerolatus</name>
    <dbReference type="NCBI Taxonomy" id="670289"/>
    <lineage>
        <taxon>Bacteria</taxon>
        <taxon>Pseudomonadati</taxon>
        <taxon>Bacteroidota</taxon>
        <taxon>Cytophagia</taxon>
        <taxon>Cytophagales</taxon>
        <taxon>Hymenobacteraceae</taxon>
        <taxon>Adhaeribacter</taxon>
    </lineage>
</organism>
<dbReference type="PANTHER" id="PTHR10151">
    <property type="entry name" value="ECTONUCLEOTIDE PYROPHOSPHATASE/PHOSPHODIESTERASE"/>
    <property type="match status" value="1"/>
</dbReference>
<dbReference type="InterPro" id="IPR017850">
    <property type="entry name" value="Alkaline_phosphatase_core_sf"/>
</dbReference>
<dbReference type="OrthoDB" id="9771966at2"/>